<evidence type="ECO:0000259" key="5">
    <source>
        <dbReference type="PROSITE" id="PS50048"/>
    </source>
</evidence>
<dbReference type="PROSITE" id="PS00463">
    <property type="entry name" value="ZN2_CY6_FUNGAL_1"/>
    <property type="match status" value="1"/>
</dbReference>
<gene>
    <name evidence="6" type="ORF">RCC_09801</name>
</gene>
<dbReference type="GO" id="GO:0005634">
    <property type="term" value="C:nucleus"/>
    <property type="evidence" value="ECO:0007669"/>
    <property type="project" value="UniProtKB-SubCell"/>
</dbReference>
<accession>A0A2D3VMQ7</accession>
<evidence type="ECO:0000256" key="4">
    <source>
        <dbReference type="SAM" id="MobiDB-lite"/>
    </source>
</evidence>
<dbReference type="CDD" id="cd12148">
    <property type="entry name" value="fungal_TF_MHR"/>
    <property type="match status" value="1"/>
</dbReference>
<name>A0A2D3VMQ7_9PEZI</name>
<dbReference type="PANTHER" id="PTHR31001:SF85">
    <property type="entry name" value="ZN(II)2CYS6 TRANSCRIPTION FACTOR (EUROFUNG)"/>
    <property type="match status" value="1"/>
</dbReference>
<dbReference type="GO" id="GO:0006351">
    <property type="term" value="P:DNA-templated transcription"/>
    <property type="evidence" value="ECO:0007669"/>
    <property type="project" value="InterPro"/>
</dbReference>
<evidence type="ECO:0000256" key="1">
    <source>
        <dbReference type="ARBA" id="ARBA00004123"/>
    </source>
</evidence>
<feature type="region of interest" description="Disordered" evidence="4">
    <location>
        <begin position="101"/>
        <end position="139"/>
    </location>
</feature>
<dbReference type="Proteomes" id="UP000225277">
    <property type="component" value="Unassembled WGS sequence"/>
</dbReference>
<dbReference type="RefSeq" id="XP_023630808.1">
    <property type="nucleotide sequence ID" value="XM_023775040.1"/>
</dbReference>
<protein>
    <submittedName>
        <fullName evidence="6">Related to C6 transcription factor</fullName>
    </submittedName>
</protein>
<evidence type="ECO:0000313" key="6">
    <source>
        <dbReference type="EMBL" id="CZT24084.1"/>
    </source>
</evidence>
<dbReference type="PROSITE" id="PS50048">
    <property type="entry name" value="ZN2_CY6_FUNGAL_2"/>
    <property type="match status" value="1"/>
</dbReference>
<dbReference type="GO" id="GO:0000981">
    <property type="term" value="F:DNA-binding transcription factor activity, RNA polymerase II-specific"/>
    <property type="evidence" value="ECO:0007669"/>
    <property type="project" value="InterPro"/>
</dbReference>
<dbReference type="Gene3D" id="4.10.240.10">
    <property type="entry name" value="Zn(2)-C6 fungal-type DNA-binding domain"/>
    <property type="match status" value="1"/>
</dbReference>
<dbReference type="STRING" id="112498.A0A2D3VMQ7"/>
<evidence type="ECO:0000256" key="2">
    <source>
        <dbReference type="ARBA" id="ARBA00022723"/>
    </source>
</evidence>
<dbReference type="GO" id="GO:0003677">
    <property type="term" value="F:DNA binding"/>
    <property type="evidence" value="ECO:0007669"/>
    <property type="project" value="InterPro"/>
</dbReference>
<dbReference type="PANTHER" id="PTHR31001">
    <property type="entry name" value="UNCHARACTERIZED TRANSCRIPTIONAL REGULATORY PROTEIN"/>
    <property type="match status" value="1"/>
</dbReference>
<reference evidence="6 7" key="1">
    <citation type="submission" date="2016-03" db="EMBL/GenBank/DDBJ databases">
        <authorList>
            <person name="Ploux O."/>
        </authorList>
    </citation>
    <scope>NUCLEOTIDE SEQUENCE [LARGE SCALE GENOMIC DNA]</scope>
    <source>
        <strain evidence="6 7">URUG2</strain>
    </source>
</reference>
<dbReference type="CDD" id="cd00067">
    <property type="entry name" value="GAL4"/>
    <property type="match status" value="1"/>
</dbReference>
<dbReference type="EMBL" id="FJUY01000019">
    <property type="protein sequence ID" value="CZT24084.1"/>
    <property type="molecule type" value="Genomic_DNA"/>
</dbReference>
<proteinExistence type="predicted"/>
<sequence>MSHEASVAQSPWLMPIAAAPQAASVAQDGEPSTLMAYACVTCTRRKVKCDRSSPCSTCRKARVECHYQEPPRRKRKRKPVEDLQDKLDRYEKLLIQHGILPNDSPVADTTTPTGNAPSTISSPKDVQPAVTKSTGTLIRGPGKTRYVDSNIWRNLGEDLHPSSDEDDRDDEISYGAAAKPDLQDPASFAFFGASTPKQDLLNLHPTYDIAIKLWKLYVRNADPVVRIIHLPTGLEMVQRAAANPSAMSKVTEALLFAICFFATISTPEDEFEREFRQPSQSQAYLQDRYHLATRQALVACQFMKTTELAVLQAYVIFLLAVRPRYDPHTFWIQTGIAVRLGQRMGLHRDGEALGLNPFDVELRRRLFWQLLPLDGIAGQLSGTGIAIKPDDWDTKQPLNIEDEDIWQGMESQPVERKGATAMIFCLARTEIGKFHQKLRPAVGNWAQLWEPGQAAELPSILEALEELETTMEEKYIRYCDISIPAHCLTLTMARGVLHAARLRIALPRAKLPGTTPAERKDLCGKAIKALNADAAVASNPNLSCFRWHFKSFFMWDPLIWLLNEIQRDDTIVDVEEVWAKTEQCYSTHPELLDWKRPFDIALARIIVRSWDATHSADDVELPLIATLRAAFRRREAARQPAQPPAESQSNLAFSAYLPMEHVYTSYGMLDDINIDWDQLMQPQPLPIQ</sequence>
<evidence type="ECO:0000256" key="3">
    <source>
        <dbReference type="ARBA" id="ARBA00023242"/>
    </source>
</evidence>
<feature type="domain" description="Zn(2)-C6 fungal-type" evidence="5">
    <location>
        <begin position="38"/>
        <end position="67"/>
    </location>
</feature>
<organism evidence="6 7">
    <name type="scientific">Ramularia collo-cygni</name>
    <dbReference type="NCBI Taxonomy" id="112498"/>
    <lineage>
        <taxon>Eukaryota</taxon>
        <taxon>Fungi</taxon>
        <taxon>Dikarya</taxon>
        <taxon>Ascomycota</taxon>
        <taxon>Pezizomycotina</taxon>
        <taxon>Dothideomycetes</taxon>
        <taxon>Dothideomycetidae</taxon>
        <taxon>Mycosphaerellales</taxon>
        <taxon>Mycosphaerellaceae</taxon>
        <taxon>Ramularia</taxon>
    </lineage>
</organism>
<comment type="subcellular location">
    <subcellularLocation>
        <location evidence="1">Nucleus</location>
    </subcellularLocation>
</comment>
<keyword evidence="3" id="KW-0539">Nucleus</keyword>
<keyword evidence="2" id="KW-0479">Metal-binding</keyword>
<feature type="compositionally biased region" description="Polar residues" evidence="4">
    <location>
        <begin position="107"/>
        <end position="136"/>
    </location>
</feature>
<dbReference type="SMART" id="SM00906">
    <property type="entry name" value="Fungal_trans"/>
    <property type="match status" value="1"/>
</dbReference>
<evidence type="ECO:0000313" key="7">
    <source>
        <dbReference type="Proteomes" id="UP000225277"/>
    </source>
</evidence>
<dbReference type="AlphaFoldDB" id="A0A2D3VMQ7"/>
<dbReference type="OrthoDB" id="2269373at2759"/>
<dbReference type="SUPFAM" id="SSF57701">
    <property type="entry name" value="Zn2/Cys6 DNA-binding domain"/>
    <property type="match status" value="1"/>
</dbReference>
<dbReference type="GeneID" id="35604862"/>
<dbReference type="InterPro" id="IPR007219">
    <property type="entry name" value="XnlR_reg_dom"/>
</dbReference>
<dbReference type="Pfam" id="PF00172">
    <property type="entry name" value="Zn_clus"/>
    <property type="match status" value="1"/>
</dbReference>
<dbReference type="SMART" id="SM00066">
    <property type="entry name" value="GAL4"/>
    <property type="match status" value="1"/>
</dbReference>
<dbReference type="Pfam" id="PF04082">
    <property type="entry name" value="Fungal_trans"/>
    <property type="match status" value="1"/>
</dbReference>
<dbReference type="InterPro" id="IPR001138">
    <property type="entry name" value="Zn2Cys6_DnaBD"/>
</dbReference>
<dbReference type="GO" id="GO:0008270">
    <property type="term" value="F:zinc ion binding"/>
    <property type="evidence" value="ECO:0007669"/>
    <property type="project" value="InterPro"/>
</dbReference>
<dbReference type="InterPro" id="IPR036864">
    <property type="entry name" value="Zn2-C6_fun-type_DNA-bd_sf"/>
</dbReference>
<dbReference type="InterPro" id="IPR050613">
    <property type="entry name" value="Sec_Metabolite_Reg"/>
</dbReference>
<keyword evidence="7" id="KW-1185">Reference proteome</keyword>